<keyword evidence="2" id="KW-0472">Membrane</keyword>
<reference evidence="3 4" key="1">
    <citation type="submission" date="2018-03" db="EMBL/GenBank/DDBJ databases">
        <title>Genomic Encyclopedia of Archaeal and Bacterial Type Strains, Phase II (KMG-II): from individual species to whole genera.</title>
        <authorList>
            <person name="Goeker M."/>
        </authorList>
    </citation>
    <scope>NUCLEOTIDE SEQUENCE [LARGE SCALE GENOMIC DNA]</scope>
    <source>
        <strain evidence="3 4">DSM 100212</strain>
    </source>
</reference>
<dbReference type="AlphaFoldDB" id="A0A2T0X022"/>
<dbReference type="InterPro" id="IPR012683">
    <property type="entry name" value="CHP02302_TM"/>
</dbReference>
<evidence type="ECO:0000256" key="2">
    <source>
        <dbReference type="SAM" id="Phobius"/>
    </source>
</evidence>
<keyword evidence="2" id="KW-1133">Transmembrane helix</keyword>
<evidence type="ECO:0000313" key="3">
    <source>
        <dbReference type="EMBL" id="PRY92289.1"/>
    </source>
</evidence>
<feature type="compositionally biased region" description="Gly residues" evidence="1">
    <location>
        <begin position="637"/>
        <end position="650"/>
    </location>
</feature>
<feature type="transmembrane region" description="Helical" evidence="2">
    <location>
        <begin position="56"/>
        <end position="76"/>
    </location>
</feature>
<evidence type="ECO:0000313" key="4">
    <source>
        <dbReference type="Proteomes" id="UP000238392"/>
    </source>
</evidence>
<feature type="region of interest" description="Disordered" evidence="1">
    <location>
        <begin position="629"/>
        <end position="653"/>
    </location>
</feature>
<name>A0A2T0X022_9RHOB</name>
<dbReference type="EMBL" id="PVTQ01000002">
    <property type="protein sequence ID" value="PRY92289.1"/>
    <property type="molecule type" value="Genomic_DNA"/>
</dbReference>
<keyword evidence="4" id="KW-1185">Reference proteome</keyword>
<feature type="compositionally biased region" description="Basic and acidic residues" evidence="1">
    <location>
        <begin position="782"/>
        <end position="818"/>
    </location>
</feature>
<feature type="region of interest" description="Disordered" evidence="1">
    <location>
        <begin position="724"/>
        <end position="818"/>
    </location>
</feature>
<dbReference type="Proteomes" id="UP000238392">
    <property type="component" value="Unassembled WGS sequence"/>
</dbReference>
<feature type="compositionally biased region" description="Basic and acidic residues" evidence="1">
    <location>
        <begin position="689"/>
        <end position="712"/>
    </location>
</feature>
<sequence>MAELSKLPQNIRTPLFLTWLGLWAERGVRAFWPLWSVLFVLAAAVLFNGFSLFDGLALWLLVGFFAGAFVVTAWQGQRQFIAPSRSDALRRLDATLPGRPLAALLDTPAVGRGDASAEAMWRTHLQMMAQRARLARAVPPELSQRQRDPYALRYVAAVALGMALLFGSFGMGRGPEGTPDGAALASGPAWEGWLEPPRHTRLPALYLNDIPEGALDVVQGSRLTLRVYGAEGVDVRETVSGTPVDETQIAAMRKDFTVRQAGEVEVTGTDGRIWQIALRPDQVPTISHDGEIETTPEGEMTLPFWAEDDYGIVSGTAEIALDLPNVNRRYGLTPDPEPRDIVRVDLPMSFSGNRQAFGEILREDFSQHPWAGLPVTISLSVTDAQGQVGKSAPISVPLPGRSFFDPMAKAVIEARRDLLWNRTNGARVDQVLRAVTWLPEEVFRDMDNFTELQAIQVRLQEGIATGGLTSEARDELAEALWALALALEDGDLENALERLRQAQERLSEAMRNGASPDEIARLMEELRQATQDYMRELAERNGDENDPDAQRSGEATELTQDDLQAMMDRIQRLMNEGRMAEAQQLLDELMQMMENMQVTQGQGGQGQQALDQLGDTLREQQDLSDDSFNELNQRQNGQGGQPEEGEGQGQGDLADQLAQRQQALRDELQRQEGNLPGAGTDEGEAARQSLRDAGRAMDEAAEALRDDNLGRAIDRQAEAIERLREGMRSLNEALNQQDGQQQAGGQQGQGRPAEDGRQDPLGRREGNGAPLGSDNDMLQGEDAYRRAEELTDEIRRRSSEAERPEEERDYLNRLLDRF</sequence>
<dbReference type="RefSeq" id="WP_106262817.1">
    <property type="nucleotide sequence ID" value="NZ_PVTQ01000002.1"/>
</dbReference>
<feature type="transmembrane region" description="Helical" evidence="2">
    <location>
        <begin position="30"/>
        <end position="50"/>
    </location>
</feature>
<feature type="region of interest" description="Disordered" evidence="1">
    <location>
        <begin position="672"/>
        <end position="712"/>
    </location>
</feature>
<evidence type="ECO:0000256" key="1">
    <source>
        <dbReference type="SAM" id="MobiDB-lite"/>
    </source>
</evidence>
<gene>
    <name evidence="3" type="ORF">CLV74_102204</name>
</gene>
<feature type="compositionally biased region" description="Basic and acidic residues" evidence="1">
    <location>
        <begin position="752"/>
        <end position="766"/>
    </location>
</feature>
<protein>
    <submittedName>
        <fullName evidence="3">Uncharacterized protein (TIGR02302 family)</fullName>
    </submittedName>
</protein>
<feature type="compositionally biased region" description="Basic and acidic residues" evidence="1">
    <location>
        <begin position="540"/>
        <end position="551"/>
    </location>
</feature>
<proteinExistence type="predicted"/>
<feature type="region of interest" description="Disordered" evidence="1">
    <location>
        <begin position="540"/>
        <end position="562"/>
    </location>
</feature>
<organism evidence="3 4">
    <name type="scientific">Donghicola tyrosinivorans</name>
    <dbReference type="NCBI Taxonomy" id="1652492"/>
    <lineage>
        <taxon>Bacteria</taxon>
        <taxon>Pseudomonadati</taxon>
        <taxon>Pseudomonadota</taxon>
        <taxon>Alphaproteobacteria</taxon>
        <taxon>Rhodobacterales</taxon>
        <taxon>Roseobacteraceae</taxon>
        <taxon>Donghicola</taxon>
    </lineage>
</organism>
<accession>A0A2T0X022</accession>
<feature type="transmembrane region" description="Helical" evidence="2">
    <location>
        <begin position="151"/>
        <end position="171"/>
    </location>
</feature>
<dbReference type="Pfam" id="PF13779">
    <property type="entry name" value="DUF4175"/>
    <property type="match status" value="1"/>
</dbReference>
<dbReference type="OrthoDB" id="8477685at2"/>
<comment type="caution">
    <text evidence="3">The sequence shown here is derived from an EMBL/GenBank/DDBJ whole genome shotgun (WGS) entry which is preliminary data.</text>
</comment>
<keyword evidence="2" id="KW-0812">Transmembrane</keyword>